<organism evidence="10 11">
    <name type="scientific">Asticcacaulis excentricus</name>
    <dbReference type="NCBI Taxonomy" id="78587"/>
    <lineage>
        <taxon>Bacteria</taxon>
        <taxon>Pseudomonadati</taxon>
        <taxon>Pseudomonadota</taxon>
        <taxon>Alphaproteobacteria</taxon>
        <taxon>Caulobacterales</taxon>
        <taxon>Caulobacteraceae</taxon>
        <taxon>Asticcacaulis</taxon>
    </lineage>
</organism>
<feature type="transmembrane region" description="Helical" evidence="8">
    <location>
        <begin position="377"/>
        <end position="399"/>
    </location>
</feature>
<evidence type="ECO:0000256" key="5">
    <source>
        <dbReference type="ARBA" id="ARBA00022989"/>
    </source>
</evidence>
<feature type="transmembrane region" description="Helical" evidence="8">
    <location>
        <begin position="286"/>
        <end position="306"/>
    </location>
</feature>
<feature type="transmembrane region" description="Helical" evidence="8">
    <location>
        <begin position="33"/>
        <end position="54"/>
    </location>
</feature>
<evidence type="ECO:0000256" key="1">
    <source>
        <dbReference type="ARBA" id="ARBA00004141"/>
    </source>
</evidence>
<keyword evidence="4 8" id="KW-0812">Transmembrane</keyword>
<dbReference type="NCBIfam" id="TIGR00836">
    <property type="entry name" value="amt"/>
    <property type="match status" value="1"/>
</dbReference>
<comment type="subcellular location">
    <subcellularLocation>
        <location evidence="8">Cell membrane</location>
        <topology evidence="8">Multi-pass membrane protein</topology>
    </subcellularLocation>
    <subcellularLocation>
        <location evidence="1">Membrane</location>
        <topology evidence="1">Multi-pass membrane protein</topology>
    </subcellularLocation>
</comment>
<evidence type="ECO:0000256" key="6">
    <source>
        <dbReference type="ARBA" id="ARBA00023136"/>
    </source>
</evidence>
<accession>A0A3G9G2C9</accession>
<feature type="transmembrane region" description="Helical" evidence="8">
    <location>
        <begin position="342"/>
        <end position="365"/>
    </location>
</feature>
<evidence type="ECO:0000313" key="10">
    <source>
        <dbReference type="EMBL" id="BBF81460.1"/>
    </source>
</evidence>
<feature type="transmembrane region" description="Helical" evidence="8">
    <location>
        <begin position="312"/>
        <end position="330"/>
    </location>
</feature>
<dbReference type="InterPro" id="IPR024041">
    <property type="entry name" value="NH4_transpt_AmtB-like_dom"/>
</dbReference>
<dbReference type="GO" id="GO:0005886">
    <property type="term" value="C:plasma membrane"/>
    <property type="evidence" value="ECO:0007669"/>
    <property type="project" value="UniProtKB-SubCell"/>
</dbReference>
<name>A0A3G9G2C9_9CAUL</name>
<keyword evidence="6 8" id="KW-0472">Membrane</keyword>
<evidence type="ECO:0000259" key="9">
    <source>
        <dbReference type="Pfam" id="PF00909"/>
    </source>
</evidence>
<evidence type="ECO:0000256" key="2">
    <source>
        <dbReference type="ARBA" id="ARBA00005887"/>
    </source>
</evidence>
<evidence type="ECO:0000256" key="7">
    <source>
        <dbReference type="ARBA" id="ARBA00023177"/>
    </source>
</evidence>
<feature type="transmembrane region" description="Helical" evidence="8">
    <location>
        <begin position="61"/>
        <end position="82"/>
    </location>
</feature>
<evidence type="ECO:0000256" key="8">
    <source>
        <dbReference type="RuleBase" id="RU362002"/>
    </source>
</evidence>
<dbReference type="SUPFAM" id="SSF111352">
    <property type="entry name" value="Ammonium transporter"/>
    <property type="match status" value="1"/>
</dbReference>
<protein>
    <recommendedName>
        <fullName evidence="8">Ammonium transporter</fullName>
    </recommendedName>
</protein>
<evidence type="ECO:0000313" key="11">
    <source>
        <dbReference type="Proteomes" id="UP000278756"/>
    </source>
</evidence>
<proteinExistence type="inferred from homology"/>
<keyword evidence="3 8" id="KW-0813">Transport</keyword>
<feature type="transmembrane region" description="Helical" evidence="8">
    <location>
        <begin position="255"/>
        <end position="279"/>
    </location>
</feature>
<dbReference type="InterPro" id="IPR018047">
    <property type="entry name" value="Ammonium_transpt_CS"/>
</dbReference>
<evidence type="ECO:0000256" key="4">
    <source>
        <dbReference type="ARBA" id="ARBA00022692"/>
    </source>
</evidence>
<reference evidence="11" key="2">
    <citation type="journal article" date="2017" name="Plant Physiol. Biochem.">
        <title>Differential oxidative and antioxidative response of duckweed Lemna minor toward plant growth promoting/inhibiting bacteria.</title>
        <authorList>
            <person name="Ishizawa H."/>
            <person name="Kuroda M."/>
            <person name="Morikawa M."/>
            <person name="Ike M."/>
        </authorList>
    </citation>
    <scope>NUCLEOTIDE SEQUENCE [LARGE SCALE GENOMIC DNA]</scope>
    <source>
        <strain evidence="11">M6</strain>
    </source>
</reference>
<dbReference type="PROSITE" id="PS01219">
    <property type="entry name" value="AMMONIUM_TRANSP"/>
    <property type="match status" value="1"/>
</dbReference>
<dbReference type="AlphaFoldDB" id="A0A3G9G2C9"/>
<dbReference type="GO" id="GO:0008519">
    <property type="term" value="F:ammonium channel activity"/>
    <property type="evidence" value="ECO:0007669"/>
    <property type="project" value="InterPro"/>
</dbReference>
<feature type="transmembrane region" description="Helical" evidence="8">
    <location>
        <begin position="155"/>
        <end position="177"/>
    </location>
</feature>
<feature type="transmembrane region" description="Helical" evidence="8">
    <location>
        <begin position="189"/>
        <end position="211"/>
    </location>
</feature>
<dbReference type="Pfam" id="PF00909">
    <property type="entry name" value="Ammonium_transp"/>
    <property type="match status" value="1"/>
</dbReference>
<feature type="transmembrane region" description="Helical" evidence="8">
    <location>
        <begin position="126"/>
        <end position="148"/>
    </location>
</feature>
<feature type="transmembrane region" description="Helical" evidence="8">
    <location>
        <begin position="223"/>
        <end position="243"/>
    </location>
</feature>
<dbReference type="EMBL" id="AP018827">
    <property type="protein sequence ID" value="BBF81460.1"/>
    <property type="molecule type" value="Genomic_DNA"/>
</dbReference>
<dbReference type="OrthoDB" id="9814202at2"/>
<evidence type="ECO:0000256" key="3">
    <source>
        <dbReference type="ARBA" id="ARBA00022448"/>
    </source>
</evidence>
<keyword evidence="5 8" id="KW-1133">Transmembrane helix</keyword>
<dbReference type="PANTHER" id="PTHR43029:SF10">
    <property type="entry name" value="AMMONIUM TRANSPORTER MEP2"/>
    <property type="match status" value="1"/>
</dbReference>
<feature type="domain" description="Ammonium transporter AmtB-like" evidence="9">
    <location>
        <begin position="32"/>
        <end position="425"/>
    </location>
</feature>
<dbReference type="InterPro" id="IPR029020">
    <property type="entry name" value="Ammonium/urea_transptr"/>
</dbReference>
<dbReference type="Gene3D" id="1.10.3430.10">
    <property type="entry name" value="Ammonium transporter AmtB like domains"/>
    <property type="match status" value="1"/>
</dbReference>
<comment type="similarity">
    <text evidence="2 8">Belongs to the ammonia transporter channel (TC 1.A.11.2) family.</text>
</comment>
<dbReference type="Proteomes" id="UP000278756">
    <property type="component" value="Chromosome 1"/>
</dbReference>
<gene>
    <name evidence="10" type="ORF">EM6_2059</name>
</gene>
<dbReference type="PANTHER" id="PTHR43029">
    <property type="entry name" value="AMMONIUM TRANSPORTER MEP2"/>
    <property type="match status" value="1"/>
</dbReference>
<sequence length="427" mass="44446">MTTGSVAAAATAAPALLKHQVLLALDSGHTSWIIVSTALVLLMTLPGLALFYGGMVRKKNVLATMAQSVAAAVVVSVLWIVAGYSLSFGLNGNDGLNRFIGSFDAVLLNGVTMQTAFGLAPQLPEFLWVAYQMTFAIITPALIAGAFAERLKFSAFLLFTALWTLLVYAPVCHWVWGGGFLGSMGVLDFAGGAVVHVNSGIAGLVCALVLGPRRGFPRDYMPPHNLAFTMIGASLLLVGWLGFNGGSAWTADALASVAVLNTIVAAMTGAVGWTIVEWFERKQPTLLGMISGIVAGLVAITPAAGFVDPKGALAIGFIGGIACFFGATALKKAFKYDDSLDAFGVHGVGGLVGAVLTAVFANQSINALAKDATVLKQVLGLVVVIGWSAVVTFLILMICKFTTGLRVDEEQEIEGLDATQHGETQHG</sequence>
<dbReference type="RefSeq" id="WP_126422570.1">
    <property type="nucleotide sequence ID" value="NZ_AP018827.1"/>
</dbReference>
<keyword evidence="7 8" id="KW-0924">Ammonia transport</keyword>
<dbReference type="InterPro" id="IPR001905">
    <property type="entry name" value="Ammonium_transpt"/>
</dbReference>
<reference evidence="11" key="1">
    <citation type="journal article" date="2017" name="Biotechnol. Biofuels">
        <title>Evaluation of environmental bacterial communities as a factor affecting the growth of duckweed Lemna minor.</title>
        <authorList>
            <person name="Ishizawa H."/>
            <person name="Kuroda M."/>
            <person name="Morikawa M."/>
            <person name="Ike M."/>
        </authorList>
    </citation>
    <scope>NUCLEOTIDE SEQUENCE [LARGE SCALE GENOMIC DNA]</scope>
    <source>
        <strain evidence="11">M6</strain>
    </source>
</reference>